<keyword evidence="7" id="KW-1185">Reference proteome</keyword>
<evidence type="ECO:0000313" key="6">
    <source>
        <dbReference type="EMBL" id="MBB4122333.1"/>
    </source>
</evidence>
<proteinExistence type="predicted"/>
<dbReference type="NCBIfam" id="TIGR00254">
    <property type="entry name" value="GGDEF"/>
    <property type="match status" value="1"/>
</dbReference>
<keyword evidence="4" id="KW-0812">Transmembrane</keyword>
<dbReference type="FunFam" id="3.30.70.270:FF:000001">
    <property type="entry name" value="Diguanylate cyclase domain protein"/>
    <property type="match status" value="1"/>
</dbReference>
<reference evidence="6 7" key="1">
    <citation type="submission" date="2020-08" db="EMBL/GenBank/DDBJ databases">
        <title>Genomic Encyclopedia of Type Strains, Phase IV (KMG-IV): sequencing the most valuable type-strain genomes for metagenomic binning, comparative biology and taxonomic classification.</title>
        <authorList>
            <person name="Goeker M."/>
        </authorList>
    </citation>
    <scope>NUCLEOTIDE SEQUENCE [LARGE SCALE GENOMIC DNA]</scope>
    <source>
        <strain evidence="6 7">DSM 28101</strain>
    </source>
</reference>
<dbReference type="PANTHER" id="PTHR45138">
    <property type="entry name" value="REGULATORY COMPONENTS OF SENSORY TRANSDUCTION SYSTEM"/>
    <property type="match status" value="1"/>
</dbReference>
<keyword evidence="4" id="KW-1133">Transmembrane helix</keyword>
<dbReference type="PANTHER" id="PTHR45138:SF9">
    <property type="entry name" value="DIGUANYLATE CYCLASE DGCM-RELATED"/>
    <property type="match status" value="1"/>
</dbReference>
<protein>
    <recommendedName>
        <fullName evidence="1">diguanylate cyclase</fullName>
        <ecNumber evidence="1">2.7.7.65</ecNumber>
    </recommendedName>
</protein>
<feature type="transmembrane region" description="Helical" evidence="4">
    <location>
        <begin position="115"/>
        <end position="133"/>
    </location>
</feature>
<feature type="compositionally biased region" description="Polar residues" evidence="3">
    <location>
        <begin position="422"/>
        <end position="431"/>
    </location>
</feature>
<dbReference type="InterPro" id="IPR000160">
    <property type="entry name" value="GGDEF_dom"/>
</dbReference>
<evidence type="ECO:0000256" key="2">
    <source>
        <dbReference type="ARBA" id="ARBA00034247"/>
    </source>
</evidence>
<feature type="transmembrane region" description="Helical" evidence="4">
    <location>
        <begin position="80"/>
        <end position="103"/>
    </location>
</feature>
<evidence type="ECO:0000256" key="1">
    <source>
        <dbReference type="ARBA" id="ARBA00012528"/>
    </source>
</evidence>
<dbReference type="InterPro" id="IPR050469">
    <property type="entry name" value="Diguanylate_Cyclase"/>
</dbReference>
<dbReference type="EC" id="2.7.7.65" evidence="1"/>
<comment type="catalytic activity">
    <reaction evidence="2">
        <text>2 GTP = 3',3'-c-di-GMP + 2 diphosphate</text>
        <dbReference type="Rhea" id="RHEA:24898"/>
        <dbReference type="ChEBI" id="CHEBI:33019"/>
        <dbReference type="ChEBI" id="CHEBI:37565"/>
        <dbReference type="ChEBI" id="CHEBI:58805"/>
        <dbReference type="EC" id="2.7.7.65"/>
    </reaction>
</comment>
<dbReference type="RefSeq" id="WP_183486223.1">
    <property type="nucleotide sequence ID" value="NZ_JACIDZ010000006.1"/>
</dbReference>
<feature type="transmembrane region" description="Helical" evidence="4">
    <location>
        <begin position="192"/>
        <end position="209"/>
    </location>
</feature>
<organism evidence="6 7">
    <name type="scientific">Martelella radicis</name>
    <dbReference type="NCBI Taxonomy" id="1397476"/>
    <lineage>
        <taxon>Bacteria</taxon>
        <taxon>Pseudomonadati</taxon>
        <taxon>Pseudomonadota</taxon>
        <taxon>Alphaproteobacteria</taxon>
        <taxon>Hyphomicrobiales</taxon>
        <taxon>Aurantimonadaceae</taxon>
        <taxon>Martelella</taxon>
    </lineage>
</organism>
<evidence type="ECO:0000256" key="3">
    <source>
        <dbReference type="SAM" id="MobiDB-lite"/>
    </source>
</evidence>
<feature type="transmembrane region" description="Helical" evidence="4">
    <location>
        <begin position="162"/>
        <end position="180"/>
    </location>
</feature>
<dbReference type="EMBL" id="JACIDZ010000006">
    <property type="protein sequence ID" value="MBB4122333.1"/>
    <property type="molecule type" value="Genomic_DNA"/>
</dbReference>
<dbReference type="Proteomes" id="UP000530571">
    <property type="component" value="Unassembled WGS sequence"/>
</dbReference>
<feature type="transmembrane region" description="Helical" evidence="4">
    <location>
        <begin position="139"/>
        <end position="155"/>
    </location>
</feature>
<comment type="caution">
    <text evidence="6">The sequence shown here is derived from an EMBL/GenBank/DDBJ whole genome shotgun (WGS) entry which is preliminary data.</text>
</comment>
<feature type="domain" description="GGDEF" evidence="5">
    <location>
        <begin position="271"/>
        <end position="408"/>
    </location>
</feature>
<gene>
    <name evidence="6" type="ORF">GGR30_002262</name>
</gene>
<evidence type="ECO:0000313" key="7">
    <source>
        <dbReference type="Proteomes" id="UP000530571"/>
    </source>
</evidence>
<accession>A0A7W6KM27</accession>
<dbReference type="InterPro" id="IPR029787">
    <property type="entry name" value="Nucleotide_cyclase"/>
</dbReference>
<keyword evidence="4" id="KW-0472">Membrane</keyword>
<dbReference type="SMART" id="SM00267">
    <property type="entry name" value="GGDEF"/>
    <property type="match status" value="1"/>
</dbReference>
<feature type="transmembrane region" description="Helical" evidence="4">
    <location>
        <begin position="53"/>
        <end position="74"/>
    </location>
</feature>
<sequence>MNSSPFITLSKRDQALDELIGRNLARTGWVLTFPPELEERFNAHIHASRHRQVVRAALAGIAFLFAFVIVDLVYRPELIVHLSIIRAGVIGSLMAALSLVIYFRNDTRLPGLMSILGISVASLGAGLMLITVGNPIVQYEPYTFILVAVIANIALPLRPPQALLASAINFAIAAYFILPLPTLVPDEKASPLIFLLATTVMTMLANVRIETIERKIFLLYLREKLRGEALLSEYRSLDHISNTDALTDLANRRLFDEFLRQSWQEARFNDEPLTLLMIDIDHFKGYNDTYGHPAGDECLKQVARALKASTRAESDLPARFGGEEFALVLPSCEEDDGLSMARRIHEAIARLDILHATSPLKRLSVSIGVATEWPANTTHEPRSLLIRADRALYAAKQGGRNLTSVDRPGEDRRTPAPAAVVNGSTAEQKAS</sequence>
<feature type="region of interest" description="Disordered" evidence="3">
    <location>
        <begin position="399"/>
        <end position="431"/>
    </location>
</feature>
<name>A0A7W6KM27_9HYPH</name>
<dbReference type="GO" id="GO:0005886">
    <property type="term" value="C:plasma membrane"/>
    <property type="evidence" value="ECO:0007669"/>
    <property type="project" value="TreeGrafter"/>
</dbReference>
<dbReference type="InterPro" id="IPR043128">
    <property type="entry name" value="Rev_trsase/Diguanyl_cyclase"/>
</dbReference>
<dbReference type="GO" id="GO:0043709">
    <property type="term" value="P:cell adhesion involved in single-species biofilm formation"/>
    <property type="evidence" value="ECO:0007669"/>
    <property type="project" value="TreeGrafter"/>
</dbReference>
<dbReference type="Gene3D" id="3.30.70.270">
    <property type="match status" value="1"/>
</dbReference>
<evidence type="ECO:0000256" key="4">
    <source>
        <dbReference type="SAM" id="Phobius"/>
    </source>
</evidence>
<dbReference type="AlphaFoldDB" id="A0A7W6KM27"/>
<dbReference type="PROSITE" id="PS50887">
    <property type="entry name" value="GGDEF"/>
    <property type="match status" value="1"/>
</dbReference>
<evidence type="ECO:0000259" key="5">
    <source>
        <dbReference type="PROSITE" id="PS50887"/>
    </source>
</evidence>
<dbReference type="Pfam" id="PF00990">
    <property type="entry name" value="GGDEF"/>
    <property type="match status" value="1"/>
</dbReference>
<dbReference type="GO" id="GO:0052621">
    <property type="term" value="F:diguanylate cyclase activity"/>
    <property type="evidence" value="ECO:0007669"/>
    <property type="project" value="UniProtKB-EC"/>
</dbReference>
<dbReference type="GO" id="GO:1902201">
    <property type="term" value="P:negative regulation of bacterial-type flagellum-dependent cell motility"/>
    <property type="evidence" value="ECO:0007669"/>
    <property type="project" value="TreeGrafter"/>
</dbReference>
<dbReference type="SUPFAM" id="SSF55073">
    <property type="entry name" value="Nucleotide cyclase"/>
    <property type="match status" value="1"/>
</dbReference>
<dbReference type="CDD" id="cd01949">
    <property type="entry name" value="GGDEF"/>
    <property type="match status" value="1"/>
</dbReference>